<comment type="caution">
    <text evidence="1">The sequence shown here is derived from an EMBL/GenBank/DDBJ whole genome shotgun (WGS) entry which is preliminary data.</text>
</comment>
<evidence type="ECO:0000313" key="2">
    <source>
        <dbReference type="Proteomes" id="UP000717996"/>
    </source>
</evidence>
<reference evidence="1" key="1">
    <citation type="journal article" date="2020" name="Microb. Genom.">
        <title>Genetic diversity of clinical and environmental Mucorales isolates obtained from an investigation of mucormycosis cases among solid organ transplant recipients.</title>
        <authorList>
            <person name="Nguyen M.H."/>
            <person name="Kaul D."/>
            <person name="Muto C."/>
            <person name="Cheng S.J."/>
            <person name="Richter R.A."/>
            <person name="Bruno V.M."/>
            <person name="Liu G."/>
            <person name="Beyhan S."/>
            <person name="Sundermann A.J."/>
            <person name="Mounaud S."/>
            <person name="Pasculle A.W."/>
            <person name="Nierman W.C."/>
            <person name="Driscoll E."/>
            <person name="Cumbie R."/>
            <person name="Clancy C.J."/>
            <person name="Dupont C.L."/>
        </authorList>
    </citation>
    <scope>NUCLEOTIDE SEQUENCE</scope>
    <source>
        <strain evidence="1">GL16</strain>
    </source>
</reference>
<name>A0A9P6YPL4_RHIOR</name>
<proteinExistence type="predicted"/>
<dbReference type="EMBL" id="JAANIT010000010">
    <property type="protein sequence ID" value="KAG1554058.1"/>
    <property type="molecule type" value="Genomic_DNA"/>
</dbReference>
<dbReference type="OrthoDB" id="5514950at2759"/>
<dbReference type="Proteomes" id="UP000717996">
    <property type="component" value="Unassembled WGS sequence"/>
</dbReference>
<protein>
    <submittedName>
        <fullName evidence="1">Uncharacterized protein</fullName>
    </submittedName>
</protein>
<dbReference type="AlphaFoldDB" id="A0A9P6YPL4"/>
<accession>A0A9P6YPL4</accession>
<gene>
    <name evidence="1" type="ORF">G6F51_000205</name>
</gene>
<evidence type="ECO:0000313" key="1">
    <source>
        <dbReference type="EMBL" id="KAG1554058.1"/>
    </source>
</evidence>
<organism evidence="1 2">
    <name type="scientific">Rhizopus oryzae</name>
    <name type="common">Mucormycosis agent</name>
    <name type="synonym">Rhizopus arrhizus var. delemar</name>
    <dbReference type="NCBI Taxonomy" id="64495"/>
    <lineage>
        <taxon>Eukaryota</taxon>
        <taxon>Fungi</taxon>
        <taxon>Fungi incertae sedis</taxon>
        <taxon>Mucoromycota</taxon>
        <taxon>Mucoromycotina</taxon>
        <taxon>Mucoromycetes</taxon>
        <taxon>Mucorales</taxon>
        <taxon>Mucorineae</taxon>
        <taxon>Rhizopodaceae</taxon>
        <taxon>Rhizopus</taxon>
    </lineage>
</organism>
<sequence length="121" mass="13734">MDLDPEKLVQSSVFKAISTMHVLSSIGVNPSGFSKLLCSRFYAQIVQPQMEYGIAVNCLNHTQLKTLEEAQDKCIHKIYGASRKTFTKVMLHLTKLPTMKERVAQFLFRSLSLPEDTLLCR</sequence>